<comment type="caution">
    <text evidence="2">The sequence shown here is derived from an EMBL/GenBank/DDBJ whole genome shotgun (WGS) entry which is preliminary data.</text>
</comment>
<sequence length="202" mass="22108">PSQPPPRFAEHEPEPTTDGEPEPNVTEPSPKGATVQRIATDPEPIPSNQWSMMGLWKGAAEGELRLDLGLLYFEQNLINFHEDIYVEQDLIDFYGDVYEDMPPLLSPSSELPVFPKLRVCPERPVCPEQSVYLELLNYLDFPPTLPLLPPPISAAASPLPPVSPGSPSAHPQLTICAVGLLQVCQSPSASWLEDPLSPPPDS</sequence>
<dbReference type="AlphaFoldDB" id="A0ABD0QK78"/>
<name>A0ABD0QK78_CIRMR</name>
<keyword evidence="3" id="KW-1185">Reference proteome</keyword>
<evidence type="ECO:0000256" key="1">
    <source>
        <dbReference type="SAM" id="MobiDB-lite"/>
    </source>
</evidence>
<feature type="non-terminal residue" evidence="2">
    <location>
        <position position="202"/>
    </location>
</feature>
<proteinExistence type="predicted"/>
<feature type="region of interest" description="Disordered" evidence="1">
    <location>
        <begin position="1"/>
        <end position="46"/>
    </location>
</feature>
<gene>
    <name evidence="2" type="ORF">M9458_018242</name>
</gene>
<evidence type="ECO:0000313" key="3">
    <source>
        <dbReference type="Proteomes" id="UP001529510"/>
    </source>
</evidence>
<dbReference type="Proteomes" id="UP001529510">
    <property type="component" value="Unassembled WGS sequence"/>
</dbReference>
<protein>
    <submittedName>
        <fullName evidence="2">Uncharacterized protein</fullName>
    </submittedName>
</protein>
<evidence type="ECO:0000313" key="2">
    <source>
        <dbReference type="EMBL" id="KAL0186572.1"/>
    </source>
</evidence>
<feature type="non-terminal residue" evidence="2">
    <location>
        <position position="1"/>
    </location>
</feature>
<accession>A0ABD0QK78</accession>
<organism evidence="2 3">
    <name type="scientific">Cirrhinus mrigala</name>
    <name type="common">Mrigala</name>
    <dbReference type="NCBI Taxonomy" id="683832"/>
    <lineage>
        <taxon>Eukaryota</taxon>
        <taxon>Metazoa</taxon>
        <taxon>Chordata</taxon>
        <taxon>Craniata</taxon>
        <taxon>Vertebrata</taxon>
        <taxon>Euteleostomi</taxon>
        <taxon>Actinopterygii</taxon>
        <taxon>Neopterygii</taxon>
        <taxon>Teleostei</taxon>
        <taxon>Ostariophysi</taxon>
        <taxon>Cypriniformes</taxon>
        <taxon>Cyprinidae</taxon>
        <taxon>Labeoninae</taxon>
        <taxon>Labeonini</taxon>
        <taxon>Cirrhinus</taxon>
    </lineage>
</organism>
<reference evidence="2 3" key="1">
    <citation type="submission" date="2024-05" db="EMBL/GenBank/DDBJ databases">
        <title>Genome sequencing and assembly of Indian major carp, Cirrhinus mrigala (Hamilton, 1822).</title>
        <authorList>
            <person name="Mohindra V."/>
            <person name="Chowdhury L.M."/>
            <person name="Lal K."/>
            <person name="Jena J.K."/>
        </authorList>
    </citation>
    <scope>NUCLEOTIDE SEQUENCE [LARGE SCALE GENOMIC DNA]</scope>
    <source>
        <strain evidence="2">CM1030</strain>
        <tissue evidence="2">Blood</tissue>
    </source>
</reference>
<dbReference type="EMBL" id="JAMKFB020000008">
    <property type="protein sequence ID" value="KAL0186572.1"/>
    <property type="molecule type" value="Genomic_DNA"/>
</dbReference>